<feature type="compositionally biased region" description="Basic and acidic residues" evidence="1">
    <location>
        <begin position="27"/>
        <end position="42"/>
    </location>
</feature>
<proteinExistence type="predicted"/>
<feature type="region of interest" description="Disordered" evidence="1">
    <location>
        <begin position="1"/>
        <end position="68"/>
    </location>
</feature>
<dbReference type="EMBL" id="CP104874">
    <property type="protein sequence ID" value="WWF04038.1"/>
    <property type="molecule type" value="Genomic_DNA"/>
</dbReference>
<dbReference type="RefSeq" id="WP_169701777.1">
    <property type="nucleotide sequence ID" value="NZ_CP104874.1"/>
</dbReference>
<dbReference type="Proteomes" id="UP001381003">
    <property type="component" value="Chromosome"/>
</dbReference>
<feature type="region of interest" description="Disordered" evidence="1">
    <location>
        <begin position="180"/>
        <end position="206"/>
    </location>
</feature>
<keyword evidence="3" id="KW-1185">Reference proteome</keyword>
<evidence type="ECO:0008006" key="4">
    <source>
        <dbReference type="Google" id="ProtNLM"/>
    </source>
</evidence>
<organism evidence="2 3">
    <name type="scientific">Janibacter terrae</name>
    <dbReference type="NCBI Taxonomy" id="103817"/>
    <lineage>
        <taxon>Bacteria</taxon>
        <taxon>Bacillati</taxon>
        <taxon>Actinomycetota</taxon>
        <taxon>Actinomycetes</taxon>
        <taxon>Micrococcales</taxon>
        <taxon>Intrasporangiaceae</taxon>
        <taxon>Janibacter</taxon>
    </lineage>
</organism>
<feature type="compositionally biased region" description="Pro residues" evidence="1">
    <location>
        <begin position="1"/>
        <end position="11"/>
    </location>
</feature>
<evidence type="ECO:0000313" key="3">
    <source>
        <dbReference type="Proteomes" id="UP001381003"/>
    </source>
</evidence>
<feature type="region of interest" description="Disordered" evidence="1">
    <location>
        <begin position="107"/>
        <end position="137"/>
    </location>
</feature>
<feature type="compositionally biased region" description="Polar residues" evidence="1">
    <location>
        <begin position="52"/>
        <end position="62"/>
    </location>
</feature>
<protein>
    <recommendedName>
        <fullName evidence="4">ATP synthase F0 subunit B</fullName>
    </recommendedName>
</protein>
<sequence>MTEIPPPPPLDPTRRPEPPQTAFPSHGFDEPDRTRDVAKDEAATVASDAKDSAQQVASTTKEQAAEVTQEAKTQARALYDQTKGEIGQQATDQQARAASGLSTLADELSTMAERSDGGMAADLARQAADRAHTASQWLEQREPGDVLAELTSFARRRPGAFLAGAAALGFVGGRLVRGLADDARDDSGDDGVPAPPSPGTAPTGAVPLATVPVSAVPVADPGLVEPTVGIGEVPGTAVPGTPGGSALPPPQEGR</sequence>
<gene>
    <name evidence="2" type="ORF">N5P18_10020</name>
</gene>
<feature type="compositionally biased region" description="Low complexity" evidence="1">
    <location>
        <begin position="231"/>
        <end position="240"/>
    </location>
</feature>
<accession>A0ABZ2FCU5</accession>
<name>A0ABZ2FCU5_9MICO</name>
<feature type="region of interest" description="Disordered" evidence="1">
    <location>
        <begin position="219"/>
        <end position="254"/>
    </location>
</feature>
<evidence type="ECO:0000313" key="2">
    <source>
        <dbReference type="EMBL" id="WWF04038.1"/>
    </source>
</evidence>
<evidence type="ECO:0000256" key="1">
    <source>
        <dbReference type="SAM" id="MobiDB-lite"/>
    </source>
</evidence>
<reference evidence="2 3" key="1">
    <citation type="submission" date="2022-09" db="EMBL/GenBank/DDBJ databases">
        <title>Complete genome sequence of Janibacter terrae strain COS04-44, PCL-degrading bacteria isolated from oil spilled coast.</title>
        <authorList>
            <person name="Park H."/>
            <person name="Kim J.Y."/>
            <person name="An S.H."/>
            <person name="Lee C.M."/>
            <person name="Weon H.-Y."/>
        </authorList>
    </citation>
    <scope>NUCLEOTIDE SEQUENCE [LARGE SCALE GENOMIC DNA]</scope>
    <source>
        <strain evidence="2 3">COS04-44</strain>
    </source>
</reference>